<dbReference type="PANTHER" id="PTHR37852:SF1">
    <property type="entry name" value="HIG1 DOMAIN-CONTAINING PROTEIN"/>
    <property type="match status" value="1"/>
</dbReference>
<protein>
    <submittedName>
        <fullName evidence="3">Uncharacterized protein</fullName>
    </submittedName>
</protein>
<evidence type="ECO:0000313" key="3">
    <source>
        <dbReference type="EMBL" id="RSH81585.1"/>
    </source>
</evidence>
<feature type="region of interest" description="Disordered" evidence="1">
    <location>
        <begin position="223"/>
        <end position="282"/>
    </location>
</feature>
<comment type="caution">
    <text evidence="3">The sequence shown here is derived from an EMBL/GenBank/DDBJ whole genome shotgun (WGS) entry which is preliminary data.</text>
</comment>
<proteinExistence type="predicted"/>
<evidence type="ECO:0000256" key="2">
    <source>
        <dbReference type="SAM" id="Phobius"/>
    </source>
</evidence>
<reference evidence="3 4" key="1">
    <citation type="submission" date="2018-11" db="EMBL/GenBank/DDBJ databases">
        <title>Genome sequence of Saitozyma podzolica DSM 27192.</title>
        <authorList>
            <person name="Aliyu H."/>
            <person name="Gorte O."/>
            <person name="Ochsenreither K."/>
        </authorList>
    </citation>
    <scope>NUCLEOTIDE SEQUENCE [LARGE SCALE GENOMIC DNA]</scope>
    <source>
        <strain evidence="3 4">DSM 27192</strain>
    </source>
</reference>
<keyword evidence="2" id="KW-0472">Membrane</keyword>
<evidence type="ECO:0000313" key="4">
    <source>
        <dbReference type="Proteomes" id="UP000279259"/>
    </source>
</evidence>
<keyword evidence="4" id="KW-1185">Reference proteome</keyword>
<dbReference type="PANTHER" id="PTHR37852">
    <property type="entry name" value="YALI0B21208P"/>
    <property type="match status" value="1"/>
</dbReference>
<feature type="region of interest" description="Disordered" evidence="1">
    <location>
        <begin position="1"/>
        <end position="22"/>
    </location>
</feature>
<accession>A0A427XRZ4</accession>
<feature type="transmembrane region" description="Helical" evidence="2">
    <location>
        <begin position="28"/>
        <end position="52"/>
    </location>
</feature>
<keyword evidence="2" id="KW-1133">Transmembrane helix</keyword>
<evidence type="ECO:0000256" key="1">
    <source>
        <dbReference type="SAM" id="MobiDB-lite"/>
    </source>
</evidence>
<gene>
    <name evidence="3" type="ORF">EHS25_006207</name>
</gene>
<dbReference type="STRING" id="1890683.A0A427XRZ4"/>
<keyword evidence="2" id="KW-0812">Transmembrane</keyword>
<organism evidence="3 4">
    <name type="scientific">Saitozyma podzolica</name>
    <dbReference type="NCBI Taxonomy" id="1890683"/>
    <lineage>
        <taxon>Eukaryota</taxon>
        <taxon>Fungi</taxon>
        <taxon>Dikarya</taxon>
        <taxon>Basidiomycota</taxon>
        <taxon>Agaricomycotina</taxon>
        <taxon>Tremellomycetes</taxon>
        <taxon>Tremellales</taxon>
        <taxon>Trimorphomycetaceae</taxon>
        <taxon>Saitozyma</taxon>
    </lineage>
</organism>
<dbReference type="AlphaFoldDB" id="A0A427XRZ4"/>
<name>A0A427XRZ4_9TREE</name>
<dbReference type="EMBL" id="RSCD01000029">
    <property type="protein sequence ID" value="RSH81585.1"/>
    <property type="molecule type" value="Genomic_DNA"/>
</dbReference>
<sequence length="298" mass="31488">MSLSSTPTSSLSHDEPDTAAPVPARRTIALTVPTSLLVLPASAAIVGMIIGMSRGGSRARLRFLAENAHRPPTTVQGWYFYTKTRNYRVFFAAARTGARYALGLGGATAAYVLLDESVGWTREQVFGAAQSSASTSIPAPPAVPDATDAEPGSSRRIGWREGPVRWEDGAIAGGVMGAVVGTAYRLPRPLFFRAVLIGSIMGGATSGLQIAQDHVRKLKEKDERVSVSGESGGSGLAQPVSAPVMGSAPEHPTVDRPVQAGETAMSPVQGASRALPTAAESDRLRRRAWWDPRRWVGM</sequence>
<feature type="transmembrane region" description="Helical" evidence="2">
    <location>
        <begin position="190"/>
        <end position="211"/>
    </location>
</feature>
<feature type="compositionally biased region" description="Low complexity" evidence="1">
    <location>
        <begin position="1"/>
        <end position="11"/>
    </location>
</feature>
<feature type="region of interest" description="Disordered" evidence="1">
    <location>
        <begin position="131"/>
        <end position="159"/>
    </location>
</feature>
<dbReference type="Proteomes" id="UP000279259">
    <property type="component" value="Unassembled WGS sequence"/>
</dbReference>
<dbReference type="OrthoDB" id="5584028at2759"/>